<dbReference type="Pfam" id="PF05703">
    <property type="entry name" value="Auxin_canalis"/>
    <property type="match status" value="2"/>
</dbReference>
<dbReference type="PANTHER" id="PTHR31351">
    <property type="entry name" value="EXPRESSED PROTEIN"/>
    <property type="match status" value="1"/>
</dbReference>
<dbReference type="PROSITE" id="PS50003">
    <property type="entry name" value="PH_DOMAIN"/>
    <property type="match status" value="1"/>
</dbReference>
<dbReference type="InterPro" id="IPR001849">
    <property type="entry name" value="PH_domain"/>
</dbReference>
<organism evidence="3 4">
    <name type="scientific">Heracleum sosnowskyi</name>
    <dbReference type="NCBI Taxonomy" id="360622"/>
    <lineage>
        <taxon>Eukaryota</taxon>
        <taxon>Viridiplantae</taxon>
        <taxon>Streptophyta</taxon>
        <taxon>Embryophyta</taxon>
        <taxon>Tracheophyta</taxon>
        <taxon>Spermatophyta</taxon>
        <taxon>Magnoliopsida</taxon>
        <taxon>eudicotyledons</taxon>
        <taxon>Gunneridae</taxon>
        <taxon>Pentapetalae</taxon>
        <taxon>asterids</taxon>
        <taxon>campanulids</taxon>
        <taxon>Apiales</taxon>
        <taxon>Apiaceae</taxon>
        <taxon>Apioideae</taxon>
        <taxon>apioid superclade</taxon>
        <taxon>Tordylieae</taxon>
        <taxon>Tordyliinae</taxon>
        <taxon>Heracleum</taxon>
    </lineage>
</organism>
<dbReference type="Gene3D" id="2.30.29.30">
    <property type="entry name" value="Pleckstrin-homology domain (PH domain)/Phosphotyrosine-binding domain (PTB)"/>
    <property type="match status" value="1"/>
</dbReference>
<dbReference type="AlphaFoldDB" id="A0AAD8MGZ3"/>
<dbReference type="InterPro" id="IPR013666">
    <property type="entry name" value="PH_pln"/>
</dbReference>
<dbReference type="SMART" id="SM00233">
    <property type="entry name" value="PH"/>
    <property type="match status" value="1"/>
</dbReference>
<sequence length="421" mass="46554">MTQPVCEENSSLLLHLFCHSHQKAKMSTGSKSKLQNIKEEDIPATWTCPPPETPTKSMEFLARSWSLSAMELSKALSHADYTVKDAEKLPLFPLSGVDSTSEAQQQTDRPPTPPRGSDDTKELFLLHRALNPDFLSNQQLLRNGLYRNLMRGKTMGRWIKDQKERRKHELRTQNAQLHAAVSVAGVAAAVAALVASSLTSPDTSVTQPKATSKTSTALATAAALVASHCIEIAEDLGADNEQILTAVTSAINAKTNGDIMTLTAGAATALRGAATLRERLQKRAATISLLEEQVDEGKDSNYSSALNFVSRGGELLKRTRKGDLHWKDVSFKISSNWQVVAKMKSKHMAGTFTKKKKFVVTAVYYDIPAWPGREREDSNERRAYFGIKASERTIEFECRNKSDKLIWIEGIQNMLDCRAHV</sequence>
<dbReference type="Pfam" id="PF08458">
    <property type="entry name" value="PH_2"/>
    <property type="match status" value="1"/>
</dbReference>
<feature type="domain" description="PH" evidence="2">
    <location>
        <begin position="308"/>
        <end position="416"/>
    </location>
</feature>
<evidence type="ECO:0000259" key="2">
    <source>
        <dbReference type="PROSITE" id="PS50003"/>
    </source>
</evidence>
<accession>A0AAD8MGZ3</accession>
<comment type="caution">
    <text evidence="3">The sequence shown here is derived from an EMBL/GenBank/DDBJ whole genome shotgun (WGS) entry which is preliminary data.</text>
</comment>
<evidence type="ECO:0000313" key="4">
    <source>
        <dbReference type="Proteomes" id="UP001237642"/>
    </source>
</evidence>
<dbReference type="InterPro" id="IPR040269">
    <property type="entry name" value="VAB"/>
</dbReference>
<dbReference type="Proteomes" id="UP001237642">
    <property type="component" value="Unassembled WGS sequence"/>
</dbReference>
<reference evidence="3" key="1">
    <citation type="submission" date="2023-02" db="EMBL/GenBank/DDBJ databases">
        <title>Genome of toxic invasive species Heracleum sosnowskyi carries increased number of genes despite the absence of recent whole-genome duplications.</title>
        <authorList>
            <person name="Schelkunov M."/>
            <person name="Shtratnikova V."/>
            <person name="Makarenko M."/>
            <person name="Klepikova A."/>
            <person name="Omelchenko D."/>
            <person name="Novikova G."/>
            <person name="Obukhova E."/>
            <person name="Bogdanov V."/>
            <person name="Penin A."/>
            <person name="Logacheva M."/>
        </authorList>
    </citation>
    <scope>NUCLEOTIDE SEQUENCE</scope>
    <source>
        <strain evidence="3">Hsosn_3</strain>
        <tissue evidence="3">Leaf</tissue>
    </source>
</reference>
<name>A0AAD8MGZ3_9APIA</name>
<evidence type="ECO:0000256" key="1">
    <source>
        <dbReference type="SAM" id="MobiDB-lite"/>
    </source>
</evidence>
<reference evidence="3" key="2">
    <citation type="submission" date="2023-05" db="EMBL/GenBank/DDBJ databases">
        <authorList>
            <person name="Schelkunov M.I."/>
        </authorList>
    </citation>
    <scope>NUCLEOTIDE SEQUENCE</scope>
    <source>
        <strain evidence="3">Hsosn_3</strain>
        <tissue evidence="3">Leaf</tissue>
    </source>
</reference>
<keyword evidence="4" id="KW-1185">Reference proteome</keyword>
<gene>
    <name evidence="3" type="ORF">POM88_028705</name>
</gene>
<evidence type="ECO:0000313" key="3">
    <source>
        <dbReference type="EMBL" id="KAK1372512.1"/>
    </source>
</evidence>
<protein>
    <submittedName>
        <fullName evidence="3">VAN3-binding protein</fullName>
    </submittedName>
</protein>
<dbReference type="SUPFAM" id="SSF50729">
    <property type="entry name" value="PH domain-like"/>
    <property type="match status" value="1"/>
</dbReference>
<dbReference type="PANTHER" id="PTHR31351:SF2">
    <property type="entry name" value="PHOSPHOINOSITIDE BINDING PROTEIN"/>
    <property type="match status" value="1"/>
</dbReference>
<dbReference type="EMBL" id="JAUIZM010000007">
    <property type="protein sequence ID" value="KAK1372512.1"/>
    <property type="molecule type" value="Genomic_DNA"/>
</dbReference>
<dbReference type="InterPro" id="IPR011993">
    <property type="entry name" value="PH-like_dom_sf"/>
</dbReference>
<feature type="region of interest" description="Disordered" evidence="1">
    <location>
        <begin position="94"/>
        <end position="119"/>
    </location>
</feature>
<dbReference type="InterPro" id="IPR008546">
    <property type="entry name" value="VAN3-bd-like_auxin_canal"/>
</dbReference>
<proteinExistence type="predicted"/>